<dbReference type="InterPro" id="IPR016181">
    <property type="entry name" value="Acyl_CoA_acyltransferase"/>
</dbReference>
<dbReference type="PROSITE" id="PS51186">
    <property type="entry name" value="GNAT"/>
    <property type="match status" value="1"/>
</dbReference>
<dbReference type="RefSeq" id="WP_239168452.1">
    <property type="nucleotide sequence ID" value="NZ_BAAABO010000004.1"/>
</dbReference>
<reference evidence="2 3" key="1">
    <citation type="submission" date="2021-01" db="EMBL/GenBank/DDBJ databases">
        <title>Whole genome shotgun sequence of Actinoplanes deccanensis NBRC 13994.</title>
        <authorList>
            <person name="Komaki H."/>
            <person name="Tamura T."/>
        </authorList>
    </citation>
    <scope>NUCLEOTIDE SEQUENCE [LARGE SCALE GENOMIC DNA]</scope>
    <source>
        <strain evidence="2 3">NBRC 13994</strain>
    </source>
</reference>
<dbReference type="Pfam" id="PF00583">
    <property type="entry name" value="Acetyltransf_1"/>
    <property type="match status" value="1"/>
</dbReference>
<dbReference type="CDD" id="cd04301">
    <property type="entry name" value="NAT_SF"/>
    <property type="match status" value="1"/>
</dbReference>
<evidence type="ECO:0000313" key="2">
    <source>
        <dbReference type="EMBL" id="GID71753.1"/>
    </source>
</evidence>
<dbReference type="EMBL" id="BOMI01000005">
    <property type="protein sequence ID" value="GID71753.1"/>
    <property type="molecule type" value="Genomic_DNA"/>
</dbReference>
<proteinExistence type="predicted"/>
<keyword evidence="3" id="KW-1185">Reference proteome</keyword>
<dbReference type="Gene3D" id="3.40.630.30">
    <property type="match status" value="1"/>
</dbReference>
<organism evidence="2 3">
    <name type="scientific">Paractinoplanes deccanensis</name>
    <dbReference type="NCBI Taxonomy" id="113561"/>
    <lineage>
        <taxon>Bacteria</taxon>
        <taxon>Bacillati</taxon>
        <taxon>Actinomycetota</taxon>
        <taxon>Actinomycetes</taxon>
        <taxon>Micromonosporales</taxon>
        <taxon>Micromonosporaceae</taxon>
        <taxon>Paractinoplanes</taxon>
    </lineage>
</organism>
<evidence type="ECO:0000313" key="3">
    <source>
        <dbReference type="Proteomes" id="UP000609879"/>
    </source>
</evidence>
<comment type="caution">
    <text evidence="2">The sequence shown here is derived from an EMBL/GenBank/DDBJ whole genome shotgun (WGS) entry which is preliminary data.</text>
</comment>
<gene>
    <name evidence="2" type="ORF">Ade02nite_03940</name>
</gene>
<accession>A0ABQ3XVJ8</accession>
<dbReference type="InterPro" id="IPR000182">
    <property type="entry name" value="GNAT_dom"/>
</dbReference>
<feature type="domain" description="N-acetyltransferase" evidence="1">
    <location>
        <begin position="116"/>
        <end position="252"/>
    </location>
</feature>
<dbReference type="SUPFAM" id="SSF55729">
    <property type="entry name" value="Acyl-CoA N-acyltransferases (Nat)"/>
    <property type="match status" value="1"/>
</dbReference>
<protein>
    <recommendedName>
        <fullName evidence="1">N-acetyltransferase domain-containing protein</fullName>
    </recommendedName>
</protein>
<dbReference type="Proteomes" id="UP000609879">
    <property type="component" value="Unassembled WGS sequence"/>
</dbReference>
<name>A0ABQ3XVJ8_9ACTN</name>
<evidence type="ECO:0000259" key="1">
    <source>
        <dbReference type="PROSITE" id="PS51186"/>
    </source>
</evidence>
<sequence>MHVDARIQQSVVANLSARPLPVRCGPFVVGLDPAIEHPGINYATPVPGAPISGADVTALVAAFRSYGRKPRLEYVVSSAPGLEELLLAAGFAVEERHEYLVCTPGSLAVPPAPDGYELREPATDADRAALVTAQHAAFGADTIAAEADVARVRRLQGNGGVAVMVVAPDGTCAGGGQAVPPHDGVSEVAGIAVRKPHRRRGVAGAMTAEITRRLFAGGGELAWLEASGEDSWRVYERVGYRPAGRRLYIALD</sequence>